<dbReference type="Pfam" id="PF04371">
    <property type="entry name" value="PAD_porph"/>
    <property type="match status" value="1"/>
</dbReference>
<reference evidence="3 4" key="1">
    <citation type="submission" date="2018-08" db="EMBL/GenBank/DDBJ databases">
        <title>Isolation, diversity and antifungal activity of Actinobacteria from wheat.</title>
        <authorList>
            <person name="Han C."/>
        </authorList>
    </citation>
    <scope>NUCLEOTIDE SEQUENCE [LARGE SCALE GENOMIC DNA]</scope>
    <source>
        <strain evidence="3 4">NEAU-YY421</strain>
    </source>
</reference>
<gene>
    <name evidence="3" type="ORF">DY218_14390</name>
</gene>
<evidence type="ECO:0000313" key="3">
    <source>
        <dbReference type="EMBL" id="RFU86084.1"/>
    </source>
</evidence>
<sequence length="355" mass="38245">MNWRMPSETDPQERVWTAFPPSSSYIGEGADSVDAARRVWAEVAGAIVRFEPVTMLVDPADLAIARRLVPAAVELVETPLDDAWLRDTGPSFVLDEAGRLGAVDWVFNGWGQQDWATWEKDAEIGRAVTGLAGAAPVPSPLVNEGGGIHVDGLGTALVTETVQLDPYRNPGLTKADVEAELARTIGVEHVVWLPRGLTRDSRRLGTRGHVDLLATIPSPGRLLVHTQPDPSHPDHEITEKILAVLRDSKDVNGTAWQITELPAPTVLRDAHDWVDYSYINHLVVNGAVIACGFADPRDKEAAEILAEAYPGREVVMLDARAIFAAGGGIHCITQQQPCAEPQSGPTDQAGEDVPA</sequence>
<keyword evidence="4" id="KW-1185">Reference proteome</keyword>
<evidence type="ECO:0000256" key="1">
    <source>
        <dbReference type="ARBA" id="ARBA00022801"/>
    </source>
</evidence>
<dbReference type="RefSeq" id="WP_128556396.1">
    <property type="nucleotide sequence ID" value="NZ_QUAK01000076.1"/>
</dbReference>
<dbReference type="EMBL" id="QUAK01000076">
    <property type="protein sequence ID" value="RFU86084.1"/>
    <property type="molecule type" value="Genomic_DNA"/>
</dbReference>
<dbReference type="GO" id="GO:0004668">
    <property type="term" value="F:protein-arginine deiminase activity"/>
    <property type="evidence" value="ECO:0007669"/>
    <property type="project" value="InterPro"/>
</dbReference>
<dbReference type="InterPro" id="IPR007466">
    <property type="entry name" value="Peptidyl-Arg-deiminase_porph"/>
</dbReference>
<accession>A0A372M576</accession>
<dbReference type="Gene3D" id="3.75.10.10">
    <property type="entry name" value="L-arginine/glycine Amidinotransferase, Chain A"/>
    <property type="match status" value="1"/>
</dbReference>
<dbReference type="OrthoDB" id="9808013at2"/>
<evidence type="ECO:0000256" key="2">
    <source>
        <dbReference type="SAM" id="MobiDB-lite"/>
    </source>
</evidence>
<dbReference type="Proteomes" id="UP000263094">
    <property type="component" value="Unassembled WGS sequence"/>
</dbReference>
<organism evidence="3 4">
    <name type="scientific">Streptomyces triticagri</name>
    <dbReference type="NCBI Taxonomy" id="2293568"/>
    <lineage>
        <taxon>Bacteria</taxon>
        <taxon>Bacillati</taxon>
        <taxon>Actinomycetota</taxon>
        <taxon>Actinomycetes</taxon>
        <taxon>Kitasatosporales</taxon>
        <taxon>Streptomycetaceae</taxon>
        <taxon>Streptomyces</taxon>
    </lineage>
</organism>
<dbReference type="GO" id="GO:0009446">
    <property type="term" value="P:putrescine biosynthetic process"/>
    <property type="evidence" value="ECO:0007669"/>
    <property type="project" value="InterPro"/>
</dbReference>
<dbReference type="PANTHER" id="PTHR31377:SF0">
    <property type="entry name" value="AGMATINE DEIMINASE-RELATED"/>
    <property type="match status" value="1"/>
</dbReference>
<proteinExistence type="predicted"/>
<comment type="caution">
    <text evidence="3">The sequence shown here is derived from an EMBL/GenBank/DDBJ whole genome shotgun (WGS) entry which is preliminary data.</text>
</comment>
<protein>
    <submittedName>
        <fullName evidence="3">Agmatine deiminase family protein</fullName>
    </submittedName>
</protein>
<dbReference type="AlphaFoldDB" id="A0A372M576"/>
<evidence type="ECO:0000313" key="4">
    <source>
        <dbReference type="Proteomes" id="UP000263094"/>
    </source>
</evidence>
<dbReference type="PANTHER" id="PTHR31377">
    <property type="entry name" value="AGMATINE DEIMINASE-RELATED"/>
    <property type="match status" value="1"/>
</dbReference>
<feature type="region of interest" description="Disordered" evidence="2">
    <location>
        <begin position="336"/>
        <end position="355"/>
    </location>
</feature>
<dbReference type="GO" id="GO:0047632">
    <property type="term" value="F:agmatine deiminase activity"/>
    <property type="evidence" value="ECO:0007669"/>
    <property type="project" value="TreeGrafter"/>
</dbReference>
<dbReference type="SUPFAM" id="SSF55909">
    <property type="entry name" value="Pentein"/>
    <property type="match status" value="1"/>
</dbReference>
<keyword evidence="1" id="KW-0378">Hydrolase</keyword>
<name>A0A372M576_9ACTN</name>